<keyword evidence="3" id="KW-0804">Transcription</keyword>
<feature type="domain" description="HTH lacI-type" evidence="4">
    <location>
        <begin position="1"/>
        <end position="56"/>
    </location>
</feature>
<dbReference type="InterPro" id="IPR046335">
    <property type="entry name" value="LacI/GalR-like_sensor"/>
</dbReference>
<dbReference type="AlphaFoldDB" id="A0A9D1DXH9"/>
<dbReference type="Gene3D" id="1.10.260.40">
    <property type="entry name" value="lambda repressor-like DNA-binding domains"/>
    <property type="match status" value="1"/>
</dbReference>
<dbReference type="InterPro" id="IPR000843">
    <property type="entry name" value="HTH_LacI"/>
</dbReference>
<proteinExistence type="predicted"/>
<dbReference type="SMART" id="SM00354">
    <property type="entry name" value="HTH_LACI"/>
    <property type="match status" value="1"/>
</dbReference>
<dbReference type="CDD" id="cd06267">
    <property type="entry name" value="PBP1_LacI_sugar_binding-like"/>
    <property type="match status" value="1"/>
</dbReference>
<dbReference type="PROSITE" id="PS50932">
    <property type="entry name" value="HTH_LACI_2"/>
    <property type="match status" value="1"/>
</dbReference>
<evidence type="ECO:0000256" key="1">
    <source>
        <dbReference type="ARBA" id="ARBA00023015"/>
    </source>
</evidence>
<gene>
    <name evidence="5" type="ORF">IAB37_04345</name>
</gene>
<dbReference type="Pfam" id="PF13377">
    <property type="entry name" value="Peripla_BP_3"/>
    <property type="match status" value="1"/>
</dbReference>
<dbReference type="PANTHER" id="PTHR30146:SF24">
    <property type="entry name" value="XYLOSE OPERON REGULATORY PROTEIN"/>
    <property type="match status" value="1"/>
</dbReference>
<name>A0A9D1DXH9_9FIRM</name>
<dbReference type="Gene3D" id="3.40.50.2300">
    <property type="match status" value="2"/>
</dbReference>
<comment type="caution">
    <text evidence="5">The sequence shown here is derived from an EMBL/GenBank/DDBJ whole genome shotgun (WGS) entry which is preliminary data.</text>
</comment>
<dbReference type="InterPro" id="IPR010982">
    <property type="entry name" value="Lambda_DNA-bd_dom_sf"/>
</dbReference>
<organism evidence="5 6">
    <name type="scientific">Candidatus Faecivivens stercoravium</name>
    <dbReference type="NCBI Taxonomy" id="2840803"/>
    <lineage>
        <taxon>Bacteria</taxon>
        <taxon>Bacillati</taxon>
        <taxon>Bacillota</taxon>
        <taxon>Clostridia</taxon>
        <taxon>Eubacteriales</taxon>
        <taxon>Oscillospiraceae</taxon>
        <taxon>Oscillospiraceae incertae sedis</taxon>
        <taxon>Candidatus Faecivivens</taxon>
    </lineage>
</organism>
<keyword evidence="2 5" id="KW-0238">DNA-binding</keyword>
<dbReference type="Pfam" id="PF00356">
    <property type="entry name" value="LacI"/>
    <property type="match status" value="1"/>
</dbReference>
<accession>A0A9D1DXH9</accession>
<dbReference type="EMBL" id="DVHA01000138">
    <property type="protein sequence ID" value="HIR60785.1"/>
    <property type="molecule type" value="Genomic_DNA"/>
</dbReference>
<evidence type="ECO:0000256" key="2">
    <source>
        <dbReference type="ARBA" id="ARBA00023125"/>
    </source>
</evidence>
<dbReference type="Proteomes" id="UP000824241">
    <property type="component" value="Unassembled WGS sequence"/>
</dbReference>
<reference evidence="5" key="1">
    <citation type="submission" date="2020-10" db="EMBL/GenBank/DDBJ databases">
        <authorList>
            <person name="Gilroy R."/>
        </authorList>
    </citation>
    <scope>NUCLEOTIDE SEQUENCE</scope>
    <source>
        <strain evidence="5">CHK189-12415</strain>
    </source>
</reference>
<keyword evidence="1" id="KW-0805">Transcription regulation</keyword>
<evidence type="ECO:0000313" key="5">
    <source>
        <dbReference type="EMBL" id="HIR60785.1"/>
    </source>
</evidence>
<dbReference type="GO" id="GO:0000976">
    <property type="term" value="F:transcription cis-regulatory region binding"/>
    <property type="evidence" value="ECO:0007669"/>
    <property type="project" value="TreeGrafter"/>
</dbReference>
<reference evidence="5" key="2">
    <citation type="journal article" date="2021" name="PeerJ">
        <title>Extensive microbial diversity within the chicken gut microbiome revealed by metagenomics and culture.</title>
        <authorList>
            <person name="Gilroy R."/>
            <person name="Ravi A."/>
            <person name="Getino M."/>
            <person name="Pursley I."/>
            <person name="Horton D.L."/>
            <person name="Alikhan N.F."/>
            <person name="Baker D."/>
            <person name="Gharbi K."/>
            <person name="Hall N."/>
            <person name="Watson M."/>
            <person name="Adriaenssens E.M."/>
            <person name="Foster-Nyarko E."/>
            <person name="Jarju S."/>
            <person name="Secka A."/>
            <person name="Antonio M."/>
            <person name="Oren A."/>
            <person name="Chaudhuri R.R."/>
            <person name="La Ragione R."/>
            <person name="Hildebrand F."/>
            <person name="Pallen M.J."/>
        </authorList>
    </citation>
    <scope>NUCLEOTIDE SEQUENCE</scope>
    <source>
        <strain evidence="5">CHK189-12415</strain>
    </source>
</reference>
<evidence type="ECO:0000256" key="3">
    <source>
        <dbReference type="ARBA" id="ARBA00023163"/>
    </source>
</evidence>
<dbReference type="GO" id="GO:0003700">
    <property type="term" value="F:DNA-binding transcription factor activity"/>
    <property type="evidence" value="ECO:0007669"/>
    <property type="project" value="TreeGrafter"/>
</dbReference>
<dbReference type="SUPFAM" id="SSF47413">
    <property type="entry name" value="lambda repressor-like DNA-binding domains"/>
    <property type="match status" value="1"/>
</dbReference>
<evidence type="ECO:0000259" key="4">
    <source>
        <dbReference type="PROSITE" id="PS50932"/>
    </source>
</evidence>
<dbReference type="PANTHER" id="PTHR30146">
    <property type="entry name" value="LACI-RELATED TRANSCRIPTIONAL REPRESSOR"/>
    <property type="match status" value="1"/>
</dbReference>
<dbReference type="CDD" id="cd01392">
    <property type="entry name" value="HTH_LacI"/>
    <property type="match status" value="1"/>
</dbReference>
<protein>
    <submittedName>
        <fullName evidence="5">LacI family DNA-binding transcriptional regulator</fullName>
    </submittedName>
</protein>
<dbReference type="InterPro" id="IPR028082">
    <property type="entry name" value="Peripla_BP_I"/>
</dbReference>
<evidence type="ECO:0000313" key="6">
    <source>
        <dbReference type="Proteomes" id="UP000824241"/>
    </source>
</evidence>
<dbReference type="PROSITE" id="PS00356">
    <property type="entry name" value="HTH_LACI_1"/>
    <property type="match status" value="1"/>
</dbReference>
<sequence length="364" mass="39850">MTLKEIAREAGVSAMTVSNVVNHNDAKVSEETRKRVQAVIDKYGYVPNMSARSLSAQNSRIIALMLPIQIEEEKLQEIAQVDPAAAESIKNTLADYYSSAMVGYLESKLKPMGYYTMLRSFYRAEEVLELQRNWKVDGCILLMPKISDAENRMILTQSQCPVVLIDRFYPDLPMLSVGSDDYHGGYLAAQECIRFGHRKIAFVSTGAPEAVHCSTIIQNRYDGYLAALREASIPAEEELLLGFHSSLSGGRSCGRYILSLEKEKRPTALVMASDALAIGAVAALKEGGLRVPEDISVIGYDDLPMSALIDPPLTTISQDLDAKASAAAALLKMKIDNPEMAGRQTLLDVKLARRSTVGPVPADF</sequence>
<dbReference type="SUPFAM" id="SSF53822">
    <property type="entry name" value="Periplasmic binding protein-like I"/>
    <property type="match status" value="1"/>
</dbReference>